<evidence type="ECO:0000256" key="7">
    <source>
        <dbReference type="ARBA" id="ARBA00047899"/>
    </source>
</evidence>
<dbReference type="GO" id="GO:0000245">
    <property type="term" value="P:spliceosomal complex assembly"/>
    <property type="evidence" value="ECO:0007669"/>
    <property type="project" value="TreeGrafter"/>
</dbReference>
<dbReference type="STRING" id="5539.A0A3E2HPL9"/>
<evidence type="ECO:0000313" key="10">
    <source>
        <dbReference type="EMBL" id="RFU34991.1"/>
    </source>
</evidence>
<proteinExistence type="predicted"/>
<dbReference type="GO" id="GO:0005634">
    <property type="term" value="C:nucleus"/>
    <property type="evidence" value="ECO:0007669"/>
    <property type="project" value="TreeGrafter"/>
</dbReference>
<dbReference type="Proteomes" id="UP000258309">
    <property type="component" value="Unassembled WGS sequence"/>
</dbReference>
<dbReference type="SUPFAM" id="SSF56112">
    <property type="entry name" value="Protein kinase-like (PK-like)"/>
    <property type="match status" value="1"/>
</dbReference>
<keyword evidence="3" id="KW-0808">Transferase</keyword>
<feature type="non-terminal residue" evidence="10">
    <location>
        <position position="372"/>
    </location>
</feature>
<dbReference type="Pfam" id="PF00069">
    <property type="entry name" value="Pkinase"/>
    <property type="match status" value="1"/>
</dbReference>
<feature type="non-terminal residue" evidence="10">
    <location>
        <position position="1"/>
    </location>
</feature>
<evidence type="ECO:0000256" key="8">
    <source>
        <dbReference type="ARBA" id="ARBA00048679"/>
    </source>
</evidence>
<dbReference type="GO" id="GO:0005524">
    <property type="term" value="F:ATP binding"/>
    <property type="evidence" value="ECO:0007669"/>
    <property type="project" value="UniProtKB-KW"/>
</dbReference>
<comment type="catalytic activity">
    <reaction evidence="7">
        <text>L-threonyl-[protein] + ATP = O-phospho-L-threonyl-[protein] + ADP + H(+)</text>
        <dbReference type="Rhea" id="RHEA:46608"/>
        <dbReference type="Rhea" id="RHEA-COMP:11060"/>
        <dbReference type="Rhea" id="RHEA-COMP:11605"/>
        <dbReference type="ChEBI" id="CHEBI:15378"/>
        <dbReference type="ChEBI" id="CHEBI:30013"/>
        <dbReference type="ChEBI" id="CHEBI:30616"/>
        <dbReference type="ChEBI" id="CHEBI:61977"/>
        <dbReference type="ChEBI" id="CHEBI:456216"/>
        <dbReference type="EC" id="2.7.11.1"/>
    </reaction>
</comment>
<dbReference type="InterPro" id="IPR051334">
    <property type="entry name" value="SRPK"/>
</dbReference>
<dbReference type="Gene3D" id="1.10.510.10">
    <property type="entry name" value="Transferase(Phosphotransferase) domain 1"/>
    <property type="match status" value="1"/>
</dbReference>
<reference evidence="10 11" key="1">
    <citation type="submission" date="2018-05" db="EMBL/GenBank/DDBJ databases">
        <title>Draft genome sequence of Scytalidium lignicola DSM 105466, a ubiquitous saprotrophic fungus.</title>
        <authorList>
            <person name="Buettner E."/>
            <person name="Gebauer A.M."/>
            <person name="Hofrichter M."/>
            <person name="Liers C."/>
            <person name="Kellner H."/>
        </authorList>
    </citation>
    <scope>NUCLEOTIDE SEQUENCE [LARGE SCALE GENOMIC DNA]</scope>
    <source>
        <strain evidence="10 11">DSM 105466</strain>
    </source>
</reference>
<dbReference type="OMA" id="WDLFEDH"/>
<keyword evidence="4" id="KW-0547">Nucleotide-binding</keyword>
<feature type="domain" description="Protein kinase" evidence="9">
    <location>
        <begin position="53"/>
        <end position="369"/>
    </location>
</feature>
<dbReference type="GO" id="GO:0004674">
    <property type="term" value="F:protein serine/threonine kinase activity"/>
    <property type="evidence" value="ECO:0007669"/>
    <property type="project" value="UniProtKB-KW"/>
</dbReference>
<protein>
    <recommendedName>
        <fullName evidence="1">non-specific serine/threonine protein kinase</fullName>
        <ecNumber evidence="1">2.7.11.1</ecNumber>
    </recommendedName>
</protein>
<evidence type="ECO:0000256" key="2">
    <source>
        <dbReference type="ARBA" id="ARBA00022527"/>
    </source>
</evidence>
<dbReference type="EMBL" id="NCSJ02000014">
    <property type="protein sequence ID" value="RFU34991.1"/>
    <property type="molecule type" value="Genomic_DNA"/>
</dbReference>
<keyword evidence="5" id="KW-0418">Kinase</keyword>
<evidence type="ECO:0000313" key="11">
    <source>
        <dbReference type="Proteomes" id="UP000258309"/>
    </source>
</evidence>
<evidence type="ECO:0000256" key="6">
    <source>
        <dbReference type="ARBA" id="ARBA00022840"/>
    </source>
</evidence>
<gene>
    <name evidence="10" type="ORF">B7463_g1352</name>
</gene>
<keyword evidence="2" id="KW-0723">Serine/threonine-protein kinase</keyword>
<accession>A0A3E2HPL9</accession>
<evidence type="ECO:0000256" key="3">
    <source>
        <dbReference type="ARBA" id="ARBA00022679"/>
    </source>
</evidence>
<comment type="caution">
    <text evidence="10">The sequence shown here is derived from an EMBL/GenBank/DDBJ whole genome shotgun (WGS) entry which is preliminary data.</text>
</comment>
<sequence length="372" mass="43348">MVKTRVVSPPRQTPTSGFEVLDNSYLLEEETFSWYRPDDFYPVQICEIFRSRYQVLGKLGYGSVSTAWLCRDLTGHAYVTLKVFVSNHSQASNEKRFQLPGKLGPHECLIHDPLGLTLADIREMYEGSKVPPGLVKPFTKYLLMALDFLHTKARVVHTDIQEDNIMLGMEDDTVFKEFEQEEWAEPSLRKIDGDRIIYETRQVDIPDNPSHVVLCDFGEARFGEETYVGEVMPDFYRAPEIVLGIPWNEKIDIWSVGLMVWDLFEGKRMFTERLPNRNSSESAHTARMIALMGQPPKELLKRGQFSENHFDKNGNFKHDIKIQKTSLEEEEENLEGDEKIKFIRFLRKMLQWLPEDRKSAKELMNDPWLEFD</sequence>
<dbReference type="InterPro" id="IPR000719">
    <property type="entry name" value="Prot_kinase_dom"/>
</dbReference>
<comment type="catalytic activity">
    <reaction evidence="8">
        <text>L-seryl-[protein] + ATP = O-phospho-L-seryl-[protein] + ADP + H(+)</text>
        <dbReference type="Rhea" id="RHEA:17989"/>
        <dbReference type="Rhea" id="RHEA-COMP:9863"/>
        <dbReference type="Rhea" id="RHEA-COMP:11604"/>
        <dbReference type="ChEBI" id="CHEBI:15378"/>
        <dbReference type="ChEBI" id="CHEBI:29999"/>
        <dbReference type="ChEBI" id="CHEBI:30616"/>
        <dbReference type="ChEBI" id="CHEBI:83421"/>
        <dbReference type="ChEBI" id="CHEBI:456216"/>
        <dbReference type="EC" id="2.7.11.1"/>
    </reaction>
</comment>
<dbReference type="PANTHER" id="PTHR47634">
    <property type="entry name" value="PROTEIN KINASE DOMAIN-CONTAINING PROTEIN-RELATED"/>
    <property type="match status" value="1"/>
</dbReference>
<dbReference type="GO" id="GO:0005737">
    <property type="term" value="C:cytoplasm"/>
    <property type="evidence" value="ECO:0007669"/>
    <property type="project" value="TreeGrafter"/>
</dbReference>
<keyword evidence="6" id="KW-0067">ATP-binding</keyword>
<dbReference type="EC" id="2.7.11.1" evidence="1"/>
<dbReference type="AlphaFoldDB" id="A0A3E2HPL9"/>
<dbReference type="SMART" id="SM00220">
    <property type="entry name" value="S_TKc"/>
    <property type="match status" value="1"/>
</dbReference>
<name>A0A3E2HPL9_SCYLI</name>
<dbReference type="InterPro" id="IPR011009">
    <property type="entry name" value="Kinase-like_dom_sf"/>
</dbReference>
<dbReference type="OrthoDB" id="5979581at2759"/>
<evidence type="ECO:0000256" key="5">
    <source>
        <dbReference type="ARBA" id="ARBA00022777"/>
    </source>
</evidence>
<evidence type="ECO:0000256" key="4">
    <source>
        <dbReference type="ARBA" id="ARBA00022741"/>
    </source>
</evidence>
<dbReference type="GO" id="GO:0050684">
    <property type="term" value="P:regulation of mRNA processing"/>
    <property type="evidence" value="ECO:0007669"/>
    <property type="project" value="TreeGrafter"/>
</dbReference>
<organism evidence="10 11">
    <name type="scientific">Scytalidium lignicola</name>
    <name type="common">Hyphomycete</name>
    <dbReference type="NCBI Taxonomy" id="5539"/>
    <lineage>
        <taxon>Eukaryota</taxon>
        <taxon>Fungi</taxon>
        <taxon>Dikarya</taxon>
        <taxon>Ascomycota</taxon>
        <taxon>Pezizomycotina</taxon>
        <taxon>Leotiomycetes</taxon>
        <taxon>Leotiomycetes incertae sedis</taxon>
        <taxon>Scytalidium</taxon>
    </lineage>
</organism>
<evidence type="ECO:0000259" key="9">
    <source>
        <dbReference type="PROSITE" id="PS50011"/>
    </source>
</evidence>
<dbReference type="Gene3D" id="3.30.200.20">
    <property type="entry name" value="Phosphorylase Kinase, domain 1"/>
    <property type="match status" value="1"/>
</dbReference>
<dbReference type="PANTHER" id="PTHR47634:SF9">
    <property type="entry name" value="PROTEIN KINASE DOMAIN-CONTAINING PROTEIN-RELATED"/>
    <property type="match status" value="1"/>
</dbReference>
<keyword evidence="11" id="KW-1185">Reference proteome</keyword>
<evidence type="ECO:0000256" key="1">
    <source>
        <dbReference type="ARBA" id="ARBA00012513"/>
    </source>
</evidence>
<dbReference type="PROSITE" id="PS50011">
    <property type="entry name" value="PROTEIN_KINASE_DOM"/>
    <property type="match status" value="1"/>
</dbReference>